<evidence type="ECO:0000313" key="13">
    <source>
        <dbReference type="EMBL" id="TVX67425.1"/>
    </source>
</evidence>
<organism evidence="9 14">
    <name type="scientific">Streptococcus pneumoniae</name>
    <dbReference type="NCBI Taxonomy" id="1313"/>
    <lineage>
        <taxon>Bacteria</taxon>
        <taxon>Bacillati</taxon>
        <taxon>Bacillota</taxon>
        <taxon>Bacilli</taxon>
        <taxon>Lactobacillales</taxon>
        <taxon>Streptococcaceae</taxon>
        <taxon>Streptococcus</taxon>
    </lineage>
</organism>
<dbReference type="PATRIC" id="fig|1313.5270.peg.1177"/>
<dbReference type="EMBL" id="VMVH01000027">
    <property type="protein sequence ID" value="TVW28167.1"/>
    <property type="molecule type" value="Genomic_DNA"/>
</dbReference>
<comment type="function">
    <text evidence="8">F(1)F(0) ATP synthase produces ATP from ADP in the presence of a proton or sodium gradient. F-type ATPases consist of two structural domains, F(1) containing the extramembraneous catalytic core and F(0) containing the membrane proton channel, linked together by a central stalk and a peripheral stalk. During catalysis, ATP synthesis in the catalytic domain of F(1) is coupled via a rotary mechanism of the central stalk subunits to proton translocation.</text>
</comment>
<evidence type="ECO:0000313" key="9">
    <source>
        <dbReference type="EMBL" id="CKJ27265.1"/>
    </source>
</evidence>
<evidence type="ECO:0000256" key="4">
    <source>
        <dbReference type="ARBA" id="ARBA00022781"/>
    </source>
</evidence>
<keyword evidence="7 8" id="KW-0066">ATP synthesis</keyword>
<dbReference type="GO" id="GO:0005886">
    <property type="term" value="C:plasma membrane"/>
    <property type="evidence" value="ECO:0007669"/>
    <property type="project" value="UniProtKB-SubCell"/>
</dbReference>
<evidence type="ECO:0000256" key="2">
    <source>
        <dbReference type="ARBA" id="ARBA00022448"/>
    </source>
</evidence>
<sequence length="178" mass="20567">MDKKTVKVIEKYSMPFVQLVLEKGEEDRIFSDLTQIKQVVEKTGLPSFLKQVAVDESDKEKTIAFFQDSVSPLLQNFIQVLAYNHRANLFYDVLVDCLNRLEKETNRFEVTITSAYPLTDEQKTRLLPLIEKKMSLKVRSVKEQIDESLIGGFVIFANHKTIDVSIKQQLKVVKENLK</sequence>
<name>A0A064C353_STREE</name>
<evidence type="ECO:0000313" key="17">
    <source>
        <dbReference type="Proteomes" id="UP000318940"/>
    </source>
</evidence>
<keyword evidence="3 8" id="KW-1003">Cell membrane</keyword>
<evidence type="ECO:0000256" key="8">
    <source>
        <dbReference type="HAMAP-Rule" id="MF_01416"/>
    </source>
</evidence>
<reference evidence="10 15" key="1">
    <citation type="submission" date="2015-03" db="EMBL/GenBank/DDBJ databases">
        <authorList>
            <person name="Murphy D."/>
        </authorList>
    </citation>
    <scope>NUCLEOTIDE SEQUENCE [LARGE SCALE GENOMIC DNA]</scope>
    <source>
        <strain evidence="10 15">SMRU1708</strain>
    </source>
</reference>
<dbReference type="GO" id="GO:0045259">
    <property type="term" value="C:proton-transporting ATP synthase complex"/>
    <property type="evidence" value="ECO:0007669"/>
    <property type="project" value="UniProtKB-KW"/>
</dbReference>
<dbReference type="RefSeq" id="WP_016397411.1">
    <property type="nucleotide sequence ID" value="NZ_CHPO01000005.1"/>
</dbReference>
<dbReference type="EMBL" id="CRVC01000018">
    <property type="protein sequence ID" value="COR71398.1"/>
    <property type="molecule type" value="Genomic_DNA"/>
</dbReference>
<comment type="function">
    <text evidence="8">This protein is part of the stalk that links CF(0) to CF(1). It either transmits conformational changes from CF(0) to CF(1) or is implicated in proton conduction.</text>
</comment>
<keyword evidence="4 8" id="KW-0375">Hydrogen ion transport</keyword>
<reference evidence="16 17" key="3">
    <citation type="submission" date="2019-07" db="EMBL/GenBank/DDBJ databases">
        <authorList>
            <person name="Mohale T."/>
        </authorList>
    </citation>
    <scope>NUCLEOTIDE SEQUENCE [LARGE SCALE GENOMIC DNA]</scope>
    <source>
        <strain evidence="12 18">NTPn 126</strain>
        <strain evidence="11 17">NTPn 189</strain>
        <strain evidence="13 16">NTPn 59</strain>
    </source>
</reference>
<comment type="similarity">
    <text evidence="8">Belongs to the ATPase delta chain family.</text>
</comment>
<dbReference type="HAMAP" id="MF_01416">
    <property type="entry name" value="ATP_synth_delta_bact"/>
    <property type="match status" value="1"/>
</dbReference>
<gene>
    <name evidence="8 9" type="primary">atpH</name>
    <name evidence="13" type="ORF">AZJ28_10090</name>
    <name evidence="12" type="ORF">AZJ70_05230</name>
    <name evidence="11" type="ORF">AZK02_02555</name>
    <name evidence="10" type="ORF">ERS021218_01464</name>
    <name evidence="9" type="ORF">ERS096071_01770</name>
</gene>
<evidence type="ECO:0000313" key="14">
    <source>
        <dbReference type="Proteomes" id="UP000045541"/>
    </source>
</evidence>
<keyword evidence="8" id="KW-0139">CF(1)</keyword>
<evidence type="ECO:0000256" key="6">
    <source>
        <dbReference type="ARBA" id="ARBA00023136"/>
    </source>
</evidence>
<evidence type="ECO:0000313" key="15">
    <source>
        <dbReference type="Proteomes" id="UP000046095"/>
    </source>
</evidence>
<keyword evidence="9" id="KW-0378">Hydrolase</keyword>
<dbReference type="AlphaFoldDB" id="A0A064C353"/>
<evidence type="ECO:0000256" key="7">
    <source>
        <dbReference type="ARBA" id="ARBA00023310"/>
    </source>
</evidence>
<protein>
    <recommendedName>
        <fullName evidence="8">ATP synthase subunit delta</fullName>
    </recommendedName>
    <alternativeName>
        <fullName evidence="8">ATP synthase F(1) sector subunit delta</fullName>
    </alternativeName>
    <alternativeName>
        <fullName evidence="8">F-type ATPase subunit delta</fullName>
        <shortName evidence="8">F-ATPase subunit delta</shortName>
    </alternativeName>
</protein>
<dbReference type="GO" id="GO:0016787">
    <property type="term" value="F:hydrolase activity"/>
    <property type="evidence" value="ECO:0007669"/>
    <property type="project" value="UniProtKB-KW"/>
</dbReference>
<dbReference type="EMBL" id="VMYC01000190">
    <property type="protein sequence ID" value="TVX67425.1"/>
    <property type="molecule type" value="Genomic_DNA"/>
</dbReference>
<keyword evidence="6 8" id="KW-0472">Membrane</keyword>
<dbReference type="Proteomes" id="UP000046095">
    <property type="component" value="Unassembled WGS sequence"/>
</dbReference>
<keyword evidence="2 8" id="KW-0813">Transport</keyword>
<dbReference type="Proteomes" id="UP000318940">
    <property type="component" value="Unassembled WGS sequence"/>
</dbReference>
<proteinExistence type="inferred from homology"/>
<dbReference type="Pfam" id="PF00213">
    <property type="entry name" value="OSCP"/>
    <property type="match status" value="1"/>
</dbReference>
<dbReference type="PRINTS" id="PR00125">
    <property type="entry name" value="ATPASEDELTA"/>
</dbReference>
<dbReference type="EMBL" id="VMWH01000048">
    <property type="protein sequence ID" value="TVW84927.1"/>
    <property type="molecule type" value="Genomic_DNA"/>
</dbReference>
<dbReference type="EMBL" id="CMWB01000039">
    <property type="protein sequence ID" value="CKJ27265.1"/>
    <property type="molecule type" value="Genomic_DNA"/>
</dbReference>
<reference evidence="9 14" key="2">
    <citation type="submission" date="2015-03" db="EMBL/GenBank/DDBJ databases">
        <authorList>
            <consortium name="Pathogen Informatics"/>
            <person name="Murphy D."/>
        </authorList>
    </citation>
    <scope>NUCLEOTIDE SEQUENCE [LARGE SCALE GENOMIC DNA]</scope>
    <source>
        <strain evidence="9 14">0310</strain>
    </source>
</reference>
<comment type="subcellular location">
    <subcellularLocation>
        <location evidence="8">Cell membrane</location>
        <topology evidence="8">Peripheral membrane protein</topology>
    </subcellularLocation>
    <subcellularLocation>
        <location evidence="1">Membrane</location>
    </subcellularLocation>
</comment>
<dbReference type="GO" id="GO:0046933">
    <property type="term" value="F:proton-transporting ATP synthase activity, rotational mechanism"/>
    <property type="evidence" value="ECO:0007669"/>
    <property type="project" value="UniProtKB-UniRule"/>
</dbReference>
<dbReference type="Proteomes" id="UP000045541">
    <property type="component" value="Unassembled WGS sequence"/>
</dbReference>
<dbReference type="SUPFAM" id="SSF47928">
    <property type="entry name" value="N-terminal domain of the delta subunit of the F1F0-ATP synthase"/>
    <property type="match status" value="1"/>
</dbReference>
<evidence type="ECO:0000313" key="16">
    <source>
        <dbReference type="Proteomes" id="UP000315060"/>
    </source>
</evidence>
<dbReference type="NCBIfam" id="TIGR01145">
    <property type="entry name" value="ATP_synt_delta"/>
    <property type="match status" value="1"/>
</dbReference>
<evidence type="ECO:0000313" key="12">
    <source>
        <dbReference type="EMBL" id="TVW84927.1"/>
    </source>
</evidence>
<dbReference type="InterPro" id="IPR000711">
    <property type="entry name" value="ATPase_OSCP/dsu"/>
</dbReference>
<evidence type="ECO:0000313" key="10">
    <source>
        <dbReference type="EMBL" id="COR71398.1"/>
    </source>
</evidence>
<evidence type="ECO:0000313" key="11">
    <source>
        <dbReference type="EMBL" id="TVW28167.1"/>
    </source>
</evidence>
<dbReference type="InterPro" id="IPR026015">
    <property type="entry name" value="ATP_synth_OSCP/delta_N_sf"/>
</dbReference>
<accession>A0A064C353</accession>
<evidence type="ECO:0000256" key="1">
    <source>
        <dbReference type="ARBA" id="ARBA00004370"/>
    </source>
</evidence>
<dbReference type="Gene3D" id="1.10.520.20">
    <property type="entry name" value="N-terminal domain of the delta subunit of the F1F0-ATP synthase"/>
    <property type="match status" value="1"/>
</dbReference>
<evidence type="ECO:0000256" key="5">
    <source>
        <dbReference type="ARBA" id="ARBA00023065"/>
    </source>
</evidence>
<dbReference type="PANTHER" id="PTHR11910">
    <property type="entry name" value="ATP SYNTHASE DELTA CHAIN"/>
    <property type="match status" value="1"/>
</dbReference>
<evidence type="ECO:0000256" key="3">
    <source>
        <dbReference type="ARBA" id="ARBA00022475"/>
    </source>
</evidence>
<dbReference type="Proteomes" id="UP000320896">
    <property type="component" value="Unassembled WGS sequence"/>
</dbReference>
<evidence type="ECO:0000313" key="18">
    <source>
        <dbReference type="Proteomes" id="UP000320896"/>
    </source>
</evidence>
<dbReference type="NCBIfam" id="NF004401">
    <property type="entry name" value="PRK05758.2-1"/>
    <property type="match status" value="1"/>
</dbReference>
<dbReference type="Proteomes" id="UP000315060">
    <property type="component" value="Unassembled WGS sequence"/>
</dbReference>
<keyword evidence="5 8" id="KW-0406">Ion transport</keyword>